<evidence type="ECO:0000256" key="1">
    <source>
        <dbReference type="SAM" id="MobiDB-lite"/>
    </source>
</evidence>
<evidence type="ECO:0000313" key="2">
    <source>
        <dbReference type="EMBL" id="KAH7971994.1"/>
    </source>
</evidence>
<feature type="region of interest" description="Disordered" evidence="1">
    <location>
        <begin position="1"/>
        <end position="48"/>
    </location>
</feature>
<reference evidence="2" key="2">
    <citation type="submission" date="2021-09" db="EMBL/GenBank/DDBJ databases">
        <authorList>
            <person name="Jia N."/>
            <person name="Wang J."/>
            <person name="Shi W."/>
            <person name="Du L."/>
            <person name="Sun Y."/>
            <person name="Zhan W."/>
            <person name="Jiang J."/>
            <person name="Wang Q."/>
            <person name="Zhang B."/>
            <person name="Ji P."/>
            <person name="Sakyi L.B."/>
            <person name="Cui X."/>
            <person name="Yuan T."/>
            <person name="Jiang B."/>
            <person name="Yang W."/>
            <person name="Lam T.T.-Y."/>
            <person name="Chang Q."/>
            <person name="Ding S."/>
            <person name="Wang X."/>
            <person name="Zhu J."/>
            <person name="Ruan X."/>
            <person name="Zhao L."/>
            <person name="Wei J."/>
            <person name="Que T."/>
            <person name="Du C."/>
            <person name="Cheng J."/>
            <person name="Dai P."/>
            <person name="Han X."/>
            <person name="Huang E."/>
            <person name="Gao Y."/>
            <person name="Liu J."/>
            <person name="Shao H."/>
            <person name="Ye R."/>
            <person name="Li L."/>
            <person name="Wei W."/>
            <person name="Wang X."/>
            <person name="Wang C."/>
            <person name="Huo Q."/>
            <person name="Li W."/>
            <person name="Guo W."/>
            <person name="Chen H."/>
            <person name="Chen S."/>
            <person name="Zhou L."/>
            <person name="Zhou L."/>
            <person name="Ni X."/>
            <person name="Tian J."/>
            <person name="Zhou Y."/>
            <person name="Sheng Y."/>
            <person name="Liu T."/>
            <person name="Pan Y."/>
            <person name="Xia L."/>
            <person name="Li J."/>
            <person name="Zhao F."/>
            <person name="Cao W."/>
        </authorList>
    </citation>
    <scope>NUCLEOTIDE SEQUENCE</scope>
    <source>
        <strain evidence="2">Rsan-2018</strain>
        <tissue evidence="2">Larvae</tissue>
    </source>
</reference>
<dbReference type="EMBL" id="JABSTV010001247">
    <property type="protein sequence ID" value="KAH7971994.1"/>
    <property type="molecule type" value="Genomic_DNA"/>
</dbReference>
<feature type="compositionally biased region" description="Polar residues" evidence="1">
    <location>
        <begin position="15"/>
        <end position="38"/>
    </location>
</feature>
<dbReference type="Proteomes" id="UP000821837">
    <property type="component" value="Chromosome 11"/>
</dbReference>
<protein>
    <submittedName>
        <fullName evidence="2">Uncharacterized protein</fullName>
    </submittedName>
</protein>
<keyword evidence="3" id="KW-1185">Reference proteome</keyword>
<accession>A0A9D4QB32</accession>
<proteinExistence type="predicted"/>
<name>A0A9D4QB32_RHISA</name>
<comment type="caution">
    <text evidence="2">The sequence shown here is derived from an EMBL/GenBank/DDBJ whole genome shotgun (WGS) entry which is preliminary data.</text>
</comment>
<evidence type="ECO:0000313" key="3">
    <source>
        <dbReference type="Proteomes" id="UP000821837"/>
    </source>
</evidence>
<organism evidence="2 3">
    <name type="scientific">Rhipicephalus sanguineus</name>
    <name type="common">Brown dog tick</name>
    <name type="synonym">Ixodes sanguineus</name>
    <dbReference type="NCBI Taxonomy" id="34632"/>
    <lineage>
        <taxon>Eukaryota</taxon>
        <taxon>Metazoa</taxon>
        <taxon>Ecdysozoa</taxon>
        <taxon>Arthropoda</taxon>
        <taxon>Chelicerata</taxon>
        <taxon>Arachnida</taxon>
        <taxon>Acari</taxon>
        <taxon>Parasitiformes</taxon>
        <taxon>Ixodida</taxon>
        <taxon>Ixodoidea</taxon>
        <taxon>Ixodidae</taxon>
        <taxon>Rhipicephalinae</taxon>
        <taxon>Rhipicephalus</taxon>
        <taxon>Rhipicephalus</taxon>
    </lineage>
</organism>
<dbReference type="AlphaFoldDB" id="A0A9D4QB32"/>
<reference evidence="2" key="1">
    <citation type="journal article" date="2020" name="Cell">
        <title>Large-Scale Comparative Analyses of Tick Genomes Elucidate Their Genetic Diversity and Vector Capacities.</title>
        <authorList>
            <consortium name="Tick Genome and Microbiome Consortium (TIGMIC)"/>
            <person name="Jia N."/>
            <person name="Wang J."/>
            <person name="Shi W."/>
            <person name="Du L."/>
            <person name="Sun Y."/>
            <person name="Zhan W."/>
            <person name="Jiang J.F."/>
            <person name="Wang Q."/>
            <person name="Zhang B."/>
            <person name="Ji P."/>
            <person name="Bell-Sakyi L."/>
            <person name="Cui X.M."/>
            <person name="Yuan T.T."/>
            <person name="Jiang B.G."/>
            <person name="Yang W.F."/>
            <person name="Lam T.T."/>
            <person name="Chang Q.C."/>
            <person name="Ding S.J."/>
            <person name="Wang X.J."/>
            <person name="Zhu J.G."/>
            <person name="Ruan X.D."/>
            <person name="Zhao L."/>
            <person name="Wei J.T."/>
            <person name="Ye R.Z."/>
            <person name="Que T.C."/>
            <person name="Du C.H."/>
            <person name="Zhou Y.H."/>
            <person name="Cheng J.X."/>
            <person name="Dai P.F."/>
            <person name="Guo W.B."/>
            <person name="Han X.H."/>
            <person name="Huang E.J."/>
            <person name="Li L.F."/>
            <person name="Wei W."/>
            <person name="Gao Y.C."/>
            <person name="Liu J.Z."/>
            <person name="Shao H.Z."/>
            <person name="Wang X."/>
            <person name="Wang C.C."/>
            <person name="Yang T.C."/>
            <person name="Huo Q.B."/>
            <person name="Li W."/>
            <person name="Chen H.Y."/>
            <person name="Chen S.E."/>
            <person name="Zhou L.G."/>
            <person name="Ni X.B."/>
            <person name="Tian J.H."/>
            <person name="Sheng Y."/>
            <person name="Liu T."/>
            <person name="Pan Y.S."/>
            <person name="Xia L.Y."/>
            <person name="Li J."/>
            <person name="Zhao F."/>
            <person name="Cao W.C."/>
        </authorList>
    </citation>
    <scope>NUCLEOTIDE SEQUENCE</scope>
    <source>
        <strain evidence="2">Rsan-2018</strain>
    </source>
</reference>
<gene>
    <name evidence="2" type="ORF">HPB52_004757</name>
</gene>
<sequence length="117" mass="12950">MRTAATIDGSERNTKTPATEEQQTSGRIMRKSTTSSRAAANGSRGIPRVLEEHALRPIPAARLSRGKLESSREPSNHERLALLLRCRRRRGGRETAIARSWGILSARAPLEGYRGLF</sequence>